<dbReference type="PANTHER" id="PTHR12475:SF4">
    <property type="entry name" value="PROTEIN THEM6"/>
    <property type="match status" value="1"/>
</dbReference>
<dbReference type="SUPFAM" id="SSF54637">
    <property type="entry name" value="Thioesterase/thiol ester dehydrase-isomerase"/>
    <property type="match status" value="1"/>
</dbReference>
<reference evidence="2 3" key="1">
    <citation type="journal article" date="2015" name="Front. Microbiol.">
        <title>Genome sequence of the plant growth promoting endophytic yeast Rhodotorula graminis WP1.</title>
        <authorList>
            <person name="Firrincieli A."/>
            <person name="Otillar R."/>
            <person name="Salamov A."/>
            <person name="Schmutz J."/>
            <person name="Khan Z."/>
            <person name="Redman R.S."/>
            <person name="Fleck N.D."/>
            <person name="Lindquist E."/>
            <person name="Grigoriev I.V."/>
            <person name="Doty S.L."/>
        </authorList>
    </citation>
    <scope>NUCLEOTIDE SEQUENCE [LARGE SCALE GENOMIC DNA]</scope>
    <source>
        <strain evidence="2 3">WP1</strain>
    </source>
</reference>
<dbReference type="EMBL" id="KQ474092">
    <property type="protein sequence ID" value="KPV71706.1"/>
    <property type="molecule type" value="Genomic_DNA"/>
</dbReference>
<dbReference type="Proteomes" id="UP000053890">
    <property type="component" value="Unassembled WGS sequence"/>
</dbReference>
<gene>
    <name evidence="2" type="ORF">RHOBADRAFT_56529</name>
</gene>
<keyword evidence="3" id="KW-1185">Reference proteome</keyword>
<proteinExistence type="inferred from homology"/>
<comment type="similarity">
    <text evidence="1">Belongs to the lcsJ thioesterase family.</text>
</comment>
<dbReference type="InterPro" id="IPR051490">
    <property type="entry name" value="THEM6_lcsJ_thioesterase"/>
</dbReference>
<dbReference type="InterPro" id="IPR029069">
    <property type="entry name" value="HotDog_dom_sf"/>
</dbReference>
<dbReference type="OMA" id="GPDRSNW"/>
<dbReference type="Gene3D" id="3.10.129.10">
    <property type="entry name" value="Hotdog Thioesterase"/>
    <property type="match status" value="1"/>
</dbReference>
<sequence>MGVLHLPSPSTVAVGAGVWALLSSTGLTPSLLKKFIAVLLVLNWKNAPFAWHLQVWKTVPEWHWRSWTRGGEEKALAVARDPFAVKSITKGRVTLGDADYNMHMSNSTYAHVSDAARFRMCLELIGPAFASGVWSPLGGTSFSFFKEVPLGAAYEIESSILSWDDKWMYCTSRFTMAPKRGEKERQLCCVALFRLCFKLRGSRLTIPPARVLSFSGLGSHEGDRANWERTLKLRAAGPKVVRTWLEYGGAVAARRQGKWPADKELPTIPEGWTHDEWERDGLDGVEARRVDKLVVAKRFGDTESWRDL</sequence>
<dbReference type="RefSeq" id="XP_018267755.1">
    <property type="nucleotide sequence ID" value="XM_018418390.1"/>
</dbReference>
<evidence type="ECO:0000313" key="3">
    <source>
        <dbReference type="Proteomes" id="UP000053890"/>
    </source>
</evidence>
<organism evidence="2 3">
    <name type="scientific">Rhodotorula graminis (strain WP1)</name>
    <dbReference type="NCBI Taxonomy" id="578459"/>
    <lineage>
        <taxon>Eukaryota</taxon>
        <taxon>Fungi</taxon>
        <taxon>Dikarya</taxon>
        <taxon>Basidiomycota</taxon>
        <taxon>Pucciniomycotina</taxon>
        <taxon>Microbotryomycetes</taxon>
        <taxon>Sporidiobolales</taxon>
        <taxon>Sporidiobolaceae</taxon>
        <taxon>Rhodotorula</taxon>
    </lineage>
</organism>
<protein>
    <recommendedName>
        <fullName evidence="4">Thioesterase domain-containing protein</fullName>
    </recommendedName>
</protein>
<dbReference type="AlphaFoldDB" id="A0A0P9GW98"/>
<dbReference type="PANTHER" id="PTHR12475">
    <property type="match status" value="1"/>
</dbReference>
<dbReference type="OrthoDB" id="265761at2759"/>
<name>A0A0P9GW98_RHOGW</name>
<evidence type="ECO:0008006" key="4">
    <source>
        <dbReference type="Google" id="ProtNLM"/>
    </source>
</evidence>
<dbReference type="CDD" id="cd00586">
    <property type="entry name" value="4HBT"/>
    <property type="match status" value="1"/>
</dbReference>
<evidence type="ECO:0000313" key="2">
    <source>
        <dbReference type="EMBL" id="KPV71706.1"/>
    </source>
</evidence>
<dbReference type="GeneID" id="28978837"/>
<evidence type="ECO:0000256" key="1">
    <source>
        <dbReference type="ARBA" id="ARBA00038476"/>
    </source>
</evidence>
<dbReference type="Pfam" id="PF13279">
    <property type="entry name" value="4HBT_2"/>
    <property type="match status" value="1"/>
</dbReference>
<accession>A0A0P9GW98</accession>